<gene>
    <name evidence="3" type="ORF">ESZ36_01995</name>
</gene>
<dbReference type="GO" id="GO:0016020">
    <property type="term" value="C:membrane"/>
    <property type="evidence" value="ECO:0007669"/>
    <property type="project" value="InterPro"/>
</dbReference>
<name>A0A5C6QS04_9GAMM</name>
<protein>
    <submittedName>
        <fullName evidence="3">Porin</fullName>
    </submittedName>
</protein>
<dbReference type="InterPro" id="IPR023614">
    <property type="entry name" value="Porin_dom_sf"/>
</dbReference>
<dbReference type="RefSeq" id="WP_146782799.1">
    <property type="nucleotide sequence ID" value="NZ_VOLT01000001.1"/>
</dbReference>
<keyword evidence="1" id="KW-0732">Signal</keyword>
<dbReference type="Gene3D" id="2.40.160.10">
    <property type="entry name" value="Porin"/>
    <property type="match status" value="1"/>
</dbReference>
<evidence type="ECO:0000313" key="4">
    <source>
        <dbReference type="Proteomes" id="UP000321822"/>
    </source>
</evidence>
<evidence type="ECO:0000256" key="1">
    <source>
        <dbReference type="SAM" id="SignalP"/>
    </source>
</evidence>
<dbReference type="InterPro" id="IPR033900">
    <property type="entry name" value="Gram_neg_porin_domain"/>
</dbReference>
<dbReference type="Proteomes" id="UP000321822">
    <property type="component" value="Unassembled WGS sequence"/>
</dbReference>
<evidence type="ECO:0000313" key="3">
    <source>
        <dbReference type="EMBL" id="TWX72026.1"/>
    </source>
</evidence>
<dbReference type="GO" id="GO:0015288">
    <property type="term" value="F:porin activity"/>
    <property type="evidence" value="ECO:0007669"/>
    <property type="project" value="InterPro"/>
</dbReference>
<dbReference type="Pfam" id="PF13609">
    <property type="entry name" value="Porin_4"/>
    <property type="match status" value="1"/>
</dbReference>
<accession>A0A5C6QS04</accession>
<organism evidence="3 4">
    <name type="scientific">Colwellia demingiae</name>
    <dbReference type="NCBI Taxonomy" id="89401"/>
    <lineage>
        <taxon>Bacteria</taxon>
        <taxon>Pseudomonadati</taxon>
        <taxon>Pseudomonadota</taxon>
        <taxon>Gammaproteobacteria</taxon>
        <taxon>Alteromonadales</taxon>
        <taxon>Colwelliaceae</taxon>
        <taxon>Colwellia</taxon>
    </lineage>
</organism>
<evidence type="ECO:0000259" key="2">
    <source>
        <dbReference type="Pfam" id="PF13609"/>
    </source>
</evidence>
<dbReference type="OrthoDB" id="8735103at2"/>
<dbReference type="SUPFAM" id="SSF56935">
    <property type="entry name" value="Porins"/>
    <property type="match status" value="1"/>
</dbReference>
<keyword evidence="4" id="KW-1185">Reference proteome</keyword>
<reference evidence="3 4" key="1">
    <citation type="submission" date="2019-07" db="EMBL/GenBank/DDBJ databases">
        <title>Genomes of sea-ice associated Colwellia species.</title>
        <authorList>
            <person name="Bowman J.P."/>
        </authorList>
    </citation>
    <scope>NUCLEOTIDE SEQUENCE [LARGE SCALE GENOMIC DNA]</scope>
    <source>
        <strain evidence="3 4">ACAM 459</strain>
    </source>
</reference>
<feature type="chain" id="PRO_5023048723" evidence="1">
    <location>
        <begin position="24"/>
        <end position="393"/>
    </location>
</feature>
<sequence length="393" mass="42025">MTKLFKLSLITATLTMAAFNANAAVEIYEKDGMTFSADGLVNVFYSNSSIDSTNAAGLEEDRTQSRVRTGFLPSNIGFNFAKQLSDVKIGMRSSFWVSLSDSDNNRDASPADLGTGSLIDVRQFYATVGGSWGEVLLGKDFGLYNRANILGDELLLGFGQTSDFFGLVDGGNVSFGNIATGYTYPMPKAQITYRTPDMSGFKLAVGIMDPNKTAGDSSEELPRFEAELMYNTSFNENSSMKAWVSGVAQTSEINDIEQNQSGIGYGVNVMFSGLSLTASGYSSKGLGHVAGLDHIVGVDTIESDGYLVQAAYTMDDNRFVLTYGESETTNSGNVEVVGIVGDAVHSNTGVAYFRTIVPGVTAVFEYNNTEVDATNSLVAEDNNTFSIGAVVTF</sequence>
<feature type="signal peptide" evidence="1">
    <location>
        <begin position="1"/>
        <end position="23"/>
    </location>
</feature>
<comment type="caution">
    <text evidence="3">The sequence shown here is derived from an EMBL/GenBank/DDBJ whole genome shotgun (WGS) entry which is preliminary data.</text>
</comment>
<dbReference type="EMBL" id="VOLT01000001">
    <property type="protein sequence ID" value="TWX72026.1"/>
    <property type="molecule type" value="Genomic_DNA"/>
</dbReference>
<proteinExistence type="predicted"/>
<dbReference type="AlphaFoldDB" id="A0A5C6QS04"/>
<feature type="domain" description="Porin" evidence="2">
    <location>
        <begin position="12"/>
        <end position="373"/>
    </location>
</feature>